<evidence type="ECO:0000313" key="3">
    <source>
        <dbReference type="Proteomes" id="UP000694941"/>
    </source>
</evidence>
<dbReference type="InterPro" id="IPR036034">
    <property type="entry name" value="PDZ_sf"/>
</dbReference>
<accession>A0ABM1BM29</accession>
<dbReference type="SUPFAM" id="SSF50156">
    <property type="entry name" value="PDZ domain-like"/>
    <property type="match status" value="2"/>
</dbReference>
<evidence type="ECO:0000256" key="1">
    <source>
        <dbReference type="SAM" id="MobiDB-lite"/>
    </source>
</evidence>
<dbReference type="InterPro" id="IPR001478">
    <property type="entry name" value="PDZ"/>
</dbReference>
<evidence type="ECO:0000313" key="5">
    <source>
        <dbReference type="RefSeq" id="XP_022252909.1"/>
    </source>
</evidence>
<dbReference type="Proteomes" id="UP000694941">
    <property type="component" value="Unplaced"/>
</dbReference>
<feature type="compositionally biased region" description="Polar residues" evidence="1">
    <location>
        <begin position="339"/>
        <end position="357"/>
    </location>
</feature>
<organism evidence="3 4">
    <name type="scientific">Limulus polyphemus</name>
    <name type="common">Atlantic horseshoe crab</name>
    <dbReference type="NCBI Taxonomy" id="6850"/>
    <lineage>
        <taxon>Eukaryota</taxon>
        <taxon>Metazoa</taxon>
        <taxon>Ecdysozoa</taxon>
        <taxon>Arthropoda</taxon>
        <taxon>Chelicerata</taxon>
        <taxon>Merostomata</taxon>
        <taxon>Xiphosura</taxon>
        <taxon>Limulidae</taxon>
        <taxon>Limulus</taxon>
    </lineage>
</organism>
<feature type="domain" description="PDZ" evidence="2">
    <location>
        <begin position="762"/>
        <end position="807"/>
    </location>
</feature>
<dbReference type="PANTHER" id="PTHR11324:SF16">
    <property type="entry name" value="PDZ DOMAIN-CONTAINING PROTEIN 2"/>
    <property type="match status" value="1"/>
</dbReference>
<reference evidence="4 5" key="1">
    <citation type="submission" date="2025-05" db="UniProtKB">
        <authorList>
            <consortium name="RefSeq"/>
        </authorList>
    </citation>
    <scope>IDENTIFICATION</scope>
    <source>
        <tissue evidence="4 5">Muscle</tissue>
    </source>
</reference>
<dbReference type="PANTHER" id="PTHR11324">
    <property type="entry name" value="IL16-RELATED"/>
    <property type="match status" value="1"/>
</dbReference>
<proteinExistence type="predicted"/>
<evidence type="ECO:0000259" key="2">
    <source>
        <dbReference type="PROSITE" id="PS50106"/>
    </source>
</evidence>
<dbReference type="GeneID" id="106468843"/>
<dbReference type="Pfam" id="PF00595">
    <property type="entry name" value="PDZ"/>
    <property type="match status" value="1"/>
</dbReference>
<dbReference type="Gene3D" id="2.30.42.10">
    <property type="match status" value="2"/>
</dbReference>
<feature type="compositionally biased region" description="Polar residues" evidence="1">
    <location>
        <begin position="312"/>
        <end position="321"/>
    </location>
</feature>
<dbReference type="PROSITE" id="PS50106">
    <property type="entry name" value="PDZ"/>
    <property type="match status" value="2"/>
</dbReference>
<feature type="region of interest" description="Disordered" evidence="1">
    <location>
        <begin position="339"/>
        <end position="372"/>
    </location>
</feature>
<evidence type="ECO:0000313" key="4">
    <source>
        <dbReference type="RefSeq" id="XP_013784739.2"/>
    </source>
</evidence>
<feature type="domain" description="PDZ" evidence="2">
    <location>
        <begin position="595"/>
        <end position="680"/>
    </location>
</feature>
<dbReference type="CDD" id="cd00136">
    <property type="entry name" value="PDZ_canonical"/>
    <property type="match status" value="1"/>
</dbReference>
<dbReference type="SMART" id="SM00228">
    <property type="entry name" value="PDZ"/>
    <property type="match status" value="1"/>
</dbReference>
<dbReference type="RefSeq" id="XP_022252909.1">
    <property type="nucleotide sequence ID" value="XM_022397201.1"/>
</dbReference>
<gene>
    <name evidence="4 5" type="primary">LOC106468843</name>
</gene>
<feature type="region of interest" description="Disordered" evidence="1">
    <location>
        <begin position="722"/>
        <end position="747"/>
    </location>
</feature>
<name>A0ABM1BM29_LIMPO</name>
<feature type="region of interest" description="Disordered" evidence="1">
    <location>
        <begin position="247"/>
        <end position="280"/>
    </location>
</feature>
<keyword evidence="3" id="KW-1185">Reference proteome</keyword>
<sequence>MRLLKKRSPSPPQLIRLAALPGEDPTHGSLSTLSTKFCFSLPNIPSLAKLQDRREVMPGAAGLGTSTRPMRGFPFPRAGRKQSTPLKYAVSVETTHPSLDSSSSQWTRPNFDHRQKVFTTSLSNVCGSERRVGLDTALVSTEDRDKKGAMYRSVSTSALLVNDPQLEDEYLGGGSSYLPTKTVSYEDLVDNLCPLDGAANQLIKAKSQLGTVFEEEVYLGKLPQELENSQPINQLFITEDTASLASSIQHRSDESGYESDGTKNGNDESSTPEEKRHSFAMETGLPLVITKSSMSTSLSLRTSVKRTESKENYTPSPSKISGGNLQRFSAIFQKFKTQNSGSSSVPRTASSACQNRVRSSSDSRDSSKACGDATSLRLRAPGILSQLAIKTKERGSWTKCDPKKEMSRLGQFKAWTLDRRLVRNKWRRTHHSDSEDYHKVDGVSSKRTSLFESSLYLDTVQESSDITSSLKPEQEVDDNGDRSKLHLCGDLNYQLRLKKAGHKITSTSNDTGQQLLQSQLCLKPNPGDLAVSKGDVFDWDNGSNIDHFSLELSESDCKLYSNTELLESKNCANTELVCTTETLGQENTTKEKVFSVNLDKDEQGELGIYINRQEEGRSVVGYVVVALEEGGPACRNGELQEGDELLTINGKQLQGLELEEAQNLLRTLNTTVKLLVARKIYKEPHEEVNLSETKPIVTSKQSSHELDEKFSWKLESSSSSECQLTNRGSYPSSQNTGEYRGPSNNFCTLPRRPKSSQLSIYSIAFEKGPGCKSLGFSIVGGKDSPKGEMGIFVKTIFSRGQAAESGN</sequence>
<feature type="region of interest" description="Disordered" evidence="1">
    <location>
        <begin position="298"/>
        <end position="321"/>
    </location>
</feature>
<feature type="region of interest" description="Disordered" evidence="1">
    <location>
        <begin position="59"/>
        <end position="81"/>
    </location>
</feature>
<dbReference type="RefSeq" id="XP_013784739.2">
    <property type="nucleotide sequence ID" value="XM_013929285.2"/>
</dbReference>
<protein>
    <submittedName>
        <fullName evidence="4 5">Uncharacterized protein LOC106468843 isoform X1</fullName>
    </submittedName>
</protein>